<accession>B9BKE3</accession>
<sequence>MPAASSAIQRTASRQFDTASHPAHVSAIGKVNAASPMLLI</sequence>
<organism evidence="2 3">
    <name type="scientific">Burkholderia multivorans CGD2</name>
    <dbReference type="NCBI Taxonomy" id="513052"/>
    <lineage>
        <taxon>Bacteria</taxon>
        <taxon>Pseudomonadati</taxon>
        <taxon>Pseudomonadota</taxon>
        <taxon>Betaproteobacteria</taxon>
        <taxon>Burkholderiales</taxon>
        <taxon>Burkholderiaceae</taxon>
        <taxon>Burkholderia</taxon>
        <taxon>Burkholderia cepacia complex</taxon>
    </lineage>
</organism>
<evidence type="ECO:0000313" key="3">
    <source>
        <dbReference type="Proteomes" id="UP000004535"/>
    </source>
</evidence>
<evidence type="ECO:0000313" key="2">
    <source>
        <dbReference type="EMBL" id="EEE08410.1"/>
    </source>
</evidence>
<dbReference type="AlphaFoldDB" id="B9BKE3"/>
<dbReference type="EMBL" id="ACFC01000002">
    <property type="protein sequence ID" value="EEE08410.1"/>
    <property type="molecule type" value="Genomic_DNA"/>
</dbReference>
<evidence type="ECO:0000256" key="1">
    <source>
        <dbReference type="SAM" id="MobiDB-lite"/>
    </source>
</evidence>
<comment type="caution">
    <text evidence="2">The sequence shown here is derived from an EMBL/GenBank/DDBJ whole genome shotgun (WGS) entry which is preliminary data.</text>
</comment>
<proteinExistence type="predicted"/>
<protein>
    <submittedName>
        <fullName evidence="2">Uncharacterized protein</fullName>
    </submittedName>
</protein>
<feature type="region of interest" description="Disordered" evidence="1">
    <location>
        <begin position="1"/>
        <end position="21"/>
    </location>
</feature>
<gene>
    <name evidence="2" type="ORF">BURMUCGD2_5551</name>
</gene>
<dbReference type="Proteomes" id="UP000004535">
    <property type="component" value="Unassembled WGS sequence"/>
</dbReference>
<name>B9BKE3_9BURK</name>
<reference evidence="2 3" key="1">
    <citation type="journal article" date="2012" name="J. Bacteriol.">
        <title>Draft Genome Sequence Determination for Cystic Fibrosis and Chronic Granulomatous Disease Burkholderia multivorans Isolates.</title>
        <authorList>
            <person name="Varga J.J."/>
            <person name="Losada L."/>
            <person name="Zelazny A.M."/>
            <person name="Brinkac L."/>
            <person name="Harkins D."/>
            <person name="Radune D."/>
            <person name="Hostetler J."/>
            <person name="Sampaio E.P."/>
            <person name="Ronning C.M."/>
            <person name="Nierman W.C."/>
            <person name="Greenberg D.E."/>
            <person name="Holland S.M."/>
            <person name="Goldberg J.B."/>
        </authorList>
    </citation>
    <scope>NUCLEOTIDE SEQUENCE [LARGE SCALE GENOMIC DNA]</scope>
    <source>
        <strain evidence="2 3">CGD2</strain>
    </source>
</reference>
<feature type="compositionally biased region" description="Polar residues" evidence="1">
    <location>
        <begin position="1"/>
        <end position="18"/>
    </location>
</feature>